<evidence type="ECO:0000256" key="2">
    <source>
        <dbReference type="ARBA" id="ARBA00022670"/>
    </source>
</evidence>
<keyword evidence="7" id="KW-1185">Reference proteome</keyword>
<dbReference type="RefSeq" id="WP_229837196.1">
    <property type="nucleotide sequence ID" value="NZ_BMPI01000110.1"/>
</dbReference>
<dbReference type="InterPro" id="IPR038765">
    <property type="entry name" value="Papain-like_cys_pep_sf"/>
</dbReference>
<dbReference type="EMBL" id="BMPI01000110">
    <property type="protein sequence ID" value="GGM87115.1"/>
    <property type="molecule type" value="Genomic_DNA"/>
</dbReference>
<dbReference type="PANTHER" id="PTHR47053:SF1">
    <property type="entry name" value="MUREIN DD-ENDOPEPTIDASE MEPH-RELATED"/>
    <property type="match status" value="1"/>
</dbReference>
<dbReference type="GO" id="GO:0008234">
    <property type="term" value="F:cysteine-type peptidase activity"/>
    <property type="evidence" value="ECO:0007669"/>
    <property type="project" value="UniProtKB-KW"/>
</dbReference>
<evidence type="ECO:0000256" key="4">
    <source>
        <dbReference type="ARBA" id="ARBA00022807"/>
    </source>
</evidence>
<organism evidence="6 7">
    <name type="scientific">Dactylosporangium sucinum</name>
    <dbReference type="NCBI Taxonomy" id="1424081"/>
    <lineage>
        <taxon>Bacteria</taxon>
        <taxon>Bacillati</taxon>
        <taxon>Actinomycetota</taxon>
        <taxon>Actinomycetes</taxon>
        <taxon>Micromonosporales</taxon>
        <taxon>Micromonosporaceae</taxon>
        <taxon>Dactylosporangium</taxon>
    </lineage>
</organism>
<evidence type="ECO:0000313" key="6">
    <source>
        <dbReference type="EMBL" id="GGM87115.1"/>
    </source>
</evidence>
<keyword evidence="3" id="KW-0378">Hydrolase</keyword>
<reference evidence="6" key="1">
    <citation type="journal article" date="2014" name="Int. J. Syst. Evol. Microbiol.">
        <title>Complete genome sequence of Corynebacterium casei LMG S-19264T (=DSM 44701T), isolated from a smear-ripened cheese.</title>
        <authorList>
            <consortium name="US DOE Joint Genome Institute (JGI-PGF)"/>
            <person name="Walter F."/>
            <person name="Albersmeier A."/>
            <person name="Kalinowski J."/>
            <person name="Ruckert C."/>
        </authorList>
    </citation>
    <scope>NUCLEOTIDE SEQUENCE</scope>
    <source>
        <strain evidence="6">JCM 19831</strain>
    </source>
</reference>
<protein>
    <submittedName>
        <fullName evidence="6">NLP/P60</fullName>
    </submittedName>
</protein>
<keyword evidence="4" id="KW-0788">Thiol protease</keyword>
<dbReference type="Proteomes" id="UP000642070">
    <property type="component" value="Unassembled WGS sequence"/>
</dbReference>
<evidence type="ECO:0000256" key="1">
    <source>
        <dbReference type="ARBA" id="ARBA00007074"/>
    </source>
</evidence>
<proteinExistence type="inferred from homology"/>
<feature type="domain" description="NlpC/P60" evidence="5">
    <location>
        <begin position="149"/>
        <end position="270"/>
    </location>
</feature>
<dbReference type="PANTHER" id="PTHR47053">
    <property type="entry name" value="MUREIN DD-ENDOPEPTIDASE MEPH-RELATED"/>
    <property type="match status" value="1"/>
</dbReference>
<comment type="caution">
    <text evidence="6">The sequence shown here is derived from an EMBL/GenBank/DDBJ whole genome shotgun (WGS) entry which is preliminary data.</text>
</comment>
<dbReference type="InterPro" id="IPR051202">
    <property type="entry name" value="Peptidase_C40"/>
</dbReference>
<evidence type="ECO:0000313" key="7">
    <source>
        <dbReference type="Proteomes" id="UP000642070"/>
    </source>
</evidence>
<dbReference type="Pfam" id="PF00877">
    <property type="entry name" value="NLPC_P60"/>
    <property type="match status" value="1"/>
</dbReference>
<dbReference type="Gene3D" id="3.90.1720.10">
    <property type="entry name" value="endopeptidase domain like (from Nostoc punctiforme)"/>
    <property type="match status" value="1"/>
</dbReference>
<gene>
    <name evidence="6" type="ORF">GCM10007977_106330</name>
</gene>
<sequence length="274" mass="28222">MHAVAVPVATMWSTPSADEVVTQVLLGDPVIVDAAGADGWSRVIAPNQPAPSLDPRGYPGWLRTADLGSASDGAGGSIVDALFTDLRDAPSGAVALAGVPLGTPLAPAGTALAPAGSPVGDWLPVRVPGRDGTLWAPAADVRPAPTAPPASATAALEVARRLVGVPYVWGGLSPAGIDCSGLVHLAWRRLGVLLPRDAHEQAEAVEPVPLGEERPGDLYFFARPGRRIHHVGFVVGPGRMLHACGEARRVVEEPPTPSRSETLTAAGRVRLRAV</sequence>
<accession>A0A917UFD3</accession>
<keyword evidence="2" id="KW-0645">Protease</keyword>
<dbReference type="PROSITE" id="PS51935">
    <property type="entry name" value="NLPC_P60"/>
    <property type="match status" value="1"/>
</dbReference>
<name>A0A917UFD3_9ACTN</name>
<evidence type="ECO:0000256" key="3">
    <source>
        <dbReference type="ARBA" id="ARBA00022801"/>
    </source>
</evidence>
<dbReference type="AlphaFoldDB" id="A0A917UFD3"/>
<reference evidence="6" key="2">
    <citation type="submission" date="2020-09" db="EMBL/GenBank/DDBJ databases">
        <authorList>
            <person name="Sun Q."/>
            <person name="Ohkuma M."/>
        </authorList>
    </citation>
    <scope>NUCLEOTIDE SEQUENCE</scope>
    <source>
        <strain evidence="6">JCM 19831</strain>
    </source>
</reference>
<dbReference type="InterPro" id="IPR000064">
    <property type="entry name" value="NLP_P60_dom"/>
</dbReference>
<dbReference type="GO" id="GO:0006508">
    <property type="term" value="P:proteolysis"/>
    <property type="evidence" value="ECO:0007669"/>
    <property type="project" value="UniProtKB-KW"/>
</dbReference>
<dbReference type="SUPFAM" id="SSF54001">
    <property type="entry name" value="Cysteine proteinases"/>
    <property type="match status" value="1"/>
</dbReference>
<comment type="similarity">
    <text evidence="1">Belongs to the peptidase C40 family.</text>
</comment>
<dbReference type="Gene3D" id="2.30.30.40">
    <property type="entry name" value="SH3 Domains"/>
    <property type="match status" value="1"/>
</dbReference>
<evidence type="ECO:0000259" key="5">
    <source>
        <dbReference type="PROSITE" id="PS51935"/>
    </source>
</evidence>